<evidence type="ECO:0000256" key="4">
    <source>
        <dbReference type="SAM" id="SignalP"/>
    </source>
</evidence>
<dbReference type="SUPFAM" id="SSF50199">
    <property type="entry name" value="Staphylococcal nuclease"/>
    <property type="match status" value="1"/>
</dbReference>
<dbReference type="InterPro" id="IPR002071">
    <property type="entry name" value="Thermonucl_AS"/>
</dbReference>
<dbReference type="PROSITE" id="PS50830">
    <property type="entry name" value="TNASE_3"/>
    <property type="match status" value="1"/>
</dbReference>
<organism evidence="6 7">
    <name type="scientific">Chryseobacterium contaminans</name>
    <dbReference type="NCBI Taxonomy" id="1423959"/>
    <lineage>
        <taxon>Bacteria</taxon>
        <taxon>Pseudomonadati</taxon>
        <taxon>Bacteroidota</taxon>
        <taxon>Flavobacteriia</taxon>
        <taxon>Flavobacteriales</taxon>
        <taxon>Weeksellaceae</taxon>
        <taxon>Chryseobacterium group</taxon>
        <taxon>Chryseobacterium</taxon>
    </lineage>
</organism>
<feature type="domain" description="TNase-like" evidence="5">
    <location>
        <begin position="17"/>
        <end position="139"/>
    </location>
</feature>
<dbReference type="PANTHER" id="PTHR12302">
    <property type="entry name" value="EBNA2 BINDING PROTEIN P100"/>
    <property type="match status" value="1"/>
</dbReference>
<gene>
    <name evidence="6" type="ORF">BBH99_02860</name>
</gene>
<dbReference type="RefSeq" id="WP_066698739.1">
    <property type="nucleotide sequence ID" value="NZ_FRBM01000022.1"/>
</dbReference>
<name>A0ABX2X2J9_9FLAO</name>
<accession>A0ABX2X2J9</accession>
<dbReference type="PANTHER" id="PTHR12302:SF3">
    <property type="entry name" value="SERINE_THREONINE-PROTEIN KINASE 31"/>
    <property type="match status" value="1"/>
</dbReference>
<keyword evidence="4" id="KW-0732">Signal</keyword>
<dbReference type="CDD" id="cd00175">
    <property type="entry name" value="SNc"/>
    <property type="match status" value="1"/>
</dbReference>
<dbReference type="Pfam" id="PF00565">
    <property type="entry name" value="SNase"/>
    <property type="match status" value="1"/>
</dbReference>
<protein>
    <submittedName>
        <fullName evidence="6">Nuclease</fullName>
    </submittedName>
</protein>
<dbReference type="Proteomes" id="UP000093508">
    <property type="component" value="Unassembled WGS sequence"/>
</dbReference>
<dbReference type="InterPro" id="IPR035437">
    <property type="entry name" value="SNase_OB-fold_sf"/>
</dbReference>
<dbReference type="Gene3D" id="2.40.50.90">
    <property type="match status" value="1"/>
</dbReference>
<evidence type="ECO:0000313" key="7">
    <source>
        <dbReference type="Proteomes" id="UP000093508"/>
    </source>
</evidence>
<keyword evidence="1" id="KW-0540">Nuclease</keyword>
<keyword evidence="3" id="KW-0378">Hydrolase</keyword>
<dbReference type="PROSITE" id="PS01123">
    <property type="entry name" value="TNASE_1"/>
    <property type="match status" value="1"/>
</dbReference>
<dbReference type="InterPro" id="IPR016071">
    <property type="entry name" value="Staphylococal_nuclease_OB-fold"/>
</dbReference>
<keyword evidence="7" id="KW-1185">Reference proteome</keyword>
<feature type="signal peptide" evidence="4">
    <location>
        <begin position="1"/>
        <end position="17"/>
    </location>
</feature>
<keyword evidence="2" id="KW-0255">Endonuclease</keyword>
<comment type="caution">
    <text evidence="6">The sequence shown here is derived from an EMBL/GenBank/DDBJ whole genome shotgun (WGS) entry which is preliminary data.</text>
</comment>
<evidence type="ECO:0000259" key="5">
    <source>
        <dbReference type="PROSITE" id="PS50830"/>
    </source>
</evidence>
<dbReference type="SMART" id="SM00318">
    <property type="entry name" value="SNc"/>
    <property type="match status" value="1"/>
</dbReference>
<dbReference type="EMBL" id="MAYF01000323">
    <property type="protein sequence ID" value="OCA76663.1"/>
    <property type="molecule type" value="Genomic_DNA"/>
</dbReference>
<reference evidence="6 7" key="1">
    <citation type="submission" date="2016-07" db="EMBL/GenBank/DDBJ databases">
        <authorList>
            <person name="Jeong J.-J."/>
            <person name="Kim D.W."/>
            <person name="Sang M.K."/>
            <person name="Choi I.-G."/>
            <person name="Kim K.D."/>
        </authorList>
    </citation>
    <scope>NUCLEOTIDE SEQUENCE [LARGE SCALE GENOMIC DNA]</scope>
    <source>
        <strain evidence="6 7">C-26</strain>
    </source>
</reference>
<sequence length="174" mass="19999">MKRLMLMSLLFPVILFSQTSGKVIKVSDGDTITVLLKGNTQKKLRLAEVDCPENGQAFGKNAKQFTSSQVFGKKVTFKETSTDRYGRSIAKIYYDNDKYLSKELIKAGMGWWYYPYSKDDSLGKLQEKAQQNKIGLWQDVHAVAPWDYRKMKREQSKNKKIEAAKVQLKTKETV</sequence>
<proteinExistence type="predicted"/>
<evidence type="ECO:0000256" key="3">
    <source>
        <dbReference type="ARBA" id="ARBA00022801"/>
    </source>
</evidence>
<evidence type="ECO:0000313" key="6">
    <source>
        <dbReference type="EMBL" id="OCA76663.1"/>
    </source>
</evidence>
<evidence type="ECO:0000256" key="1">
    <source>
        <dbReference type="ARBA" id="ARBA00022722"/>
    </source>
</evidence>
<feature type="chain" id="PRO_5045500824" evidence="4">
    <location>
        <begin position="18"/>
        <end position="174"/>
    </location>
</feature>
<evidence type="ECO:0000256" key="2">
    <source>
        <dbReference type="ARBA" id="ARBA00022759"/>
    </source>
</evidence>